<dbReference type="InterPro" id="IPR001878">
    <property type="entry name" value="Znf_CCHC"/>
</dbReference>
<gene>
    <name evidence="4" type="primary">LOC107785038</name>
</gene>
<dbReference type="RefSeq" id="XP_016461743.1">
    <property type="nucleotide sequence ID" value="XM_016606257.1"/>
</dbReference>
<dbReference type="SUPFAM" id="SSF57756">
    <property type="entry name" value="Retrovirus zinc finger-like domains"/>
    <property type="match status" value="1"/>
</dbReference>
<name>A0A1S3ZBG9_TOBAC</name>
<dbReference type="InterPro" id="IPR036875">
    <property type="entry name" value="Znf_CCHC_sf"/>
</dbReference>
<reference evidence="4" key="1">
    <citation type="submission" date="2025-08" db="UniProtKB">
        <authorList>
            <consortium name="RefSeq"/>
        </authorList>
    </citation>
    <scope>IDENTIFICATION</scope>
</reference>
<dbReference type="GO" id="GO:0003676">
    <property type="term" value="F:nucleic acid binding"/>
    <property type="evidence" value="ECO:0007669"/>
    <property type="project" value="InterPro"/>
</dbReference>
<dbReference type="PROSITE" id="PS50158">
    <property type="entry name" value="ZF_CCHC"/>
    <property type="match status" value="1"/>
</dbReference>
<evidence type="ECO:0000256" key="2">
    <source>
        <dbReference type="SAM" id="Coils"/>
    </source>
</evidence>
<dbReference type="GO" id="GO:0008270">
    <property type="term" value="F:zinc ion binding"/>
    <property type="evidence" value="ECO:0007669"/>
    <property type="project" value="UniProtKB-KW"/>
</dbReference>
<dbReference type="Pfam" id="PF14223">
    <property type="entry name" value="Retrotran_gag_2"/>
    <property type="match status" value="1"/>
</dbReference>
<dbReference type="AlphaFoldDB" id="A0A1S3ZBG9"/>
<protein>
    <recommendedName>
        <fullName evidence="3">CCHC-type domain-containing protein</fullName>
    </recommendedName>
</protein>
<evidence type="ECO:0000256" key="1">
    <source>
        <dbReference type="PROSITE-ProRule" id="PRU00047"/>
    </source>
</evidence>
<accession>A0A1S3ZBG9</accession>
<keyword evidence="1" id="KW-0863">Zinc-finger</keyword>
<organism evidence="4">
    <name type="scientific">Nicotiana tabacum</name>
    <name type="common">Common tobacco</name>
    <dbReference type="NCBI Taxonomy" id="4097"/>
    <lineage>
        <taxon>Eukaryota</taxon>
        <taxon>Viridiplantae</taxon>
        <taxon>Streptophyta</taxon>
        <taxon>Embryophyta</taxon>
        <taxon>Tracheophyta</taxon>
        <taxon>Spermatophyta</taxon>
        <taxon>Magnoliopsida</taxon>
        <taxon>eudicotyledons</taxon>
        <taxon>Gunneridae</taxon>
        <taxon>Pentapetalae</taxon>
        <taxon>asterids</taxon>
        <taxon>lamiids</taxon>
        <taxon>Solanales</taxon>
        <taxon>Solanaceae</taxon>
        <taxon>Nicotianoideae</taxon>
        <taxon>Nicotianeae</taxon>
        <taxon>Nicotiana</taxon>
    </lineage>
</organism>
<dbReference type="KEGG" id="nta:107785038"/>
<proteinExistence type="predicted"/>
<keyword evidence="1" id="KW-0479">Metal-binding</keyword>
<evidence type="ECO:0000313" key="4">
    <source>
        <dbReference type="RefSeq" id="XP_016461743.1"/>
    </source>
</evidence>
<keyword evidence="2" id="KW-0175">Coiled coil</keyword>
<dbReference type="OrthoDB" id="1308042at2759"/>
<feature type="domain" description="CCHC-type" evidence="3">
    <location>
        <begin position="183"/>
        <end position="197"/>
    </location>
</feature>
<keyword evidence="1" id="KW-0862">Zinc</keyword>
<sequence>MDGEGNKCNKREEEYDDEDRRLVQKNAKAKDLLYRGLPRNIIYKVSSCISAHDIWRTLEADFGDKNIEVALMAIEESQTEEEVIGMMSMSDSETEDETKQLISNLSCVKLDIKELESDKANLEGHVKDLKNQILELTSKSKKSPDIHGKGKMSDLSNKARIGYRKPVPKFDSKYVGISDNKMCTNCGKVGHFRDTCPALIHAQFRNTFGLAKNVKKEEKPKAKPFVHTKWINVNKKITANPLPFWSKVRGNNQDWYLDSEFSRHMTGEKKNFLSVTAFQGESVSFGNGKRAR</sequence>
<evidence type="ECO:0000259" key="3">
    <source>
        <dbReference type="PROSITE" id="PS50158"/>
    </source>
</evidence>
<dbReference type="PaxDb" id="4097-A0A1S3ZBG9"/>
<feature type="coiled-coil region" evidence="2">
    <location>
        <begin position="105"/>
        <end position="139"/>
    </location>
</feature>